<evidence type="ECO:0000313" key="2">
    <source>
        <dbReference type="Proteomes" id="UP000676456"/>
    </source>
</evidence>
<dbReference type="GO" id="GO:0016990">
    <property type="term" value="F:arginine deiminase activity"/>
    <property type="evidence" value="ECO:0007669"/>
    <property type="project" value="TreeGrafter"/>
</dbReference>
<protein>
    <submittedName>
        <fullName evidence="1">Dimethylarginine dimethylaminohydrolase family protein</fullName>
    </submittedName>
</protein>
<dbReference type="GO" id="GO:0019546">
    <property type="term" value="P:L-arginine deiminase pathway"/>
    <property type="evidence" value="ECO:0007669"/>
    <property type="project" value="TreeGrafter"/>
</dbReference>
<gene>
    <name evidence="1" type="ORF">KHA91_04185</name>
</gene>
<dbReference type="Proteomes" id="UP000676456">
    <property type="component" value="Unassembled WGS sequence"/>
</dbReference>
<dbReference type="PANTHER" id="PTHR47271">
    <property type="entry name" value="ARGININE DEIMINASE"/>
    <property type="match status" value="1"/>
</dbReference>
<dbReference type="Gene3D" id="3.75.10.10">
    <property type="entry name" value="L-arginine/glycine Amidinotransferase, Chain A"/>
    <property type="match status" value="1"/>
</dbReference>
<dbReference type="SUPFAM" id="SSF55909">
    <property type="entry name" value="Pentein"/>
    <property type="match status" value="1"/>
</dbReference>
<comment type="caution">
    <text evidence="1">The sequence shown here is derived from an EMBL/GenBank/DDBJ whole genome shotgun (WGS) entry which is preliminary data.</text>
</comment>
<name>A0A942UI83_9BACI</name>
<dbReference type="EMBL" id="JAGYPN010000001">
    <property type="protein sequence ID" value="MBS4221950.1"/>
    <property type="molecule type" value="Genomic_DNA"/>
</dbReference>
<dbReference type="RefSeq" id="WP_213096930.1">
    <property type="nucleotide sequence ID" value="NZ_JAGYPH010000001.1"/>
</dbReference>
<evidence type="ECO:0000313" key="1">
    <source>
        <dbReference type="EMBL" id="MBS4221950.1"/>
    </source>
</evidence>
<proteinExistence type="predicted"/>
<keyword evidence="2" id="KW-1185">Reference proteome</keyword>
<sequence>MAMSSKQQKPTFCGSEYDELHKVILCEPEHMAIHDVINETQKHFKQENIDSERALIEHREFTEALRNHGVDVILLTPLQKYPEQVFTRDIGFTIGRTLFVAEMASEIRQGEENVLKERLESQKVPFLDLTKGSIEGGDVIVDRNTIYVGMSSRTNEQAVNQLKKVLPTYTIETIPFDEKYLHLDCVFNILSPEEALFFPNAFDKETIDMLESRFNLIEVTEEEQFTLGTNVLSIGNKKVFSLPVNRQVNSQLKARGYNVIEIDFSEIIKSGGSFRCCTLPVLRGNK</sequence>
<dbReference type="AlphaFoldDB" id="A0A942UI83"/>
<dbReference type="PANTHER" id="PTHR47271:SF2">
    <property type="entry name" value="ARGININE DEIMINASE"/>
    <property type="match status" value="1"/>
</dbReference>
<reference evidence="1 2" key="1">
    <citation type="submission" date="2021-05" db="EMBL/GenBank/DDBJ databases">
        <title>Novel Bacillus species.</title>
        <authorList>
            <person name="Liu G."/>
        </authorList>
    </citation>
    <scope>NUCLEOTIDE SEQUENCE [LARGE SCALE GENOMIC DNA]</scope>
    <source>
        <strain evidence="1 2">FJAT-49682</strain>
    </source>
</reference>
<dbReference type="Pfam" id="PF19420">
    <property type="entry name" value="DDAH_eukar"/>
    <property type="match status" value="1"/>
</dbReference>
<accession>A0A942UI83</accession>
<organism evidence="1 2">
    <name type="scientific">Lederbergia citrea</name>
    <dbReference type="NCBI Taxonomy" id="2833581"/>
    <lineage>
        <taxon>Bacteria</taxon>
        <taxon>Bacillati</taxon>
        <taxon>Bacillota</taxon>
        <taxon>Bacilli</taxon>
        <taxon>Bacillales</taxon>
        <taxon>Bacillaceae</taxon>
        <taxon>Lederbergia</taxon>
    </lineage>
</organism>